<dbReference type="PANTHER" id="PTHR43527">
    <property type="entry name" value="4-DIPHOSPHOCYTIDYL-2-C-METHYL-D-ERYTHRITOL KINASE, CHLOROPLASTIC"/>
    <property type="match status" value="1"/>
</dbReference>
<evidence type="ECO:0000313" key="13">
    <source>
        <dbReference type="Proteomes" id="UP000016600"/>
    </source>
</evidence>
<dbReference type="Pfam" id="PF00288">
    <property type="entry name" value="GHMP_kinases_N"/>
    <property type="match status" value="1"/>
</dbReference>
<feature type="domain" description="GHMP kinase N-terminal" evidence="10">
    <location>
        <begin position="70"/>
        <end position="144"/>
    </location>
</feature>
<dbReference type="RefSeq" id="WP_021584338.1">
    <property type="nucleotide sequence ID" value="NZ_AWET01000038.1"/>
</dbReference>
<comment type="caution">
    <text evidence="12">The sequence shown here is derived from an EMBL/GenBank/DDBJ whole genome shotgun (WGS) entry which is preliminary data.</text>
</comment>
<dbReference type="InterPro" id="IPR006204">
    <property type="entry name" value="GHMP_kinase_N_dom"/>
</dbReference>
<reference evidence="12 13" key="1">
    <citation type="submission" date="2013-08" db="EMBL/GenBank/DDBJ databases">
        <authorList>
            <person name="Durkin A.S."/>
            <person name="Haft D.R."/>
            <person name="McCorrison J."/>
            <person name="Torralba M."/>
            <person name="Gillis M."/>
            <person name="Haft D.H."/>
            <person name="Methe B."/>
            <person name="Sutton G."/>
            <person name="Nelson K.E."/>
        </authorList>
    </citation>
    <scope>NUCLEOTIDE SEQUENCE [LARGE SCALE GENOMIC DNA]</scope>
    <source>
        <strain evidence="12 13">F0068</strain>
    </source>
</reference>
<dbReference type="EC" id="2.7.1.148" evidence="2 9"/>
<evidence type="ECO:0000256" key="9">
    <source>
        <dbReference type="HAMAP-Rule" id="MF_00061"/>
    </source>
</evidence>
<dbReference type="GO" id="GO:0005524">
    <property type="term" value="F:ATP binding"/>
    <property type="evidence" value="ECO:0007669"/>
    <property type="project" value="UniProtKB-UniRule"/>
</dbReference>
<sequence>MITFPCAKINLGLNIVARRPDGYHDLETVFYPIPLYDVLEVKRMDGAFPSDTSCDLKITGNVVDGNEQDNLVVRAYRLLARDHQLDRVHVHLYKRIPSQAGLGGGSSDAAFMIRLLNERFRLNIGKAEMEHYAAMLGADCAFFITAEPAYATGIGNILSPAEGPADQLCGHSLVVVKPEISVSTREAYAAIAPQKPVRCCRDIVRQPVETWKDGLTNDFEVPVFAVHPELRTVKEALYRSGAVYAQMSGSGSAFFGIFQGEAPIGLRDIFKNCFVYSFCL</sequence>
<dbReference type="InterPro" id="IPR036554">
    <property type="entry name" value="GHMP_kinase_C_sf"/>
</dbReference>
<keyword evidence="6 9" id="KW-0418">Kinase</keyword>
<dbReference type="InterPro" id="IPR014721">
    <property type="entry name" value="Ribsml_uS5_D2-typ_fold_subgr"/>
</dbReference>
<evidence type="ECO:0000256" key="4">
    <source>
        <dbReference type="ARBA" id="ARBA00022679"/>
    </source>
</evidence>
<dbReference type="SUPFAM" id="SSF55060">
    <property type="entry name" value="GHMP Kinase, C-terminal domain"/>
    <property type="match status" value="1"/>
</dbReference>
<dbReference type="NCBIfam" id="TIGR00154">
    <property type="entry name" value="ispE"/>
    <property type="match status" value="1"/>
</dbReference>
<dbReference type="GO" id="GO:0016114">
    <property type="term" value="P:terpenoid biosynthetic process"/>
    <property type="evidence" value="ECO:0007669"/>
    <property type="project" value="UniProtKB-UniRule"/>
</dbReference>
<keyword evidence="5 9" id="KW-0547">Nucleotide-binding</keyword>
<evidence type="ECO:0000256" key="6">
    <source>
        <dbReference type="ARBA" id="ARBA00022777"/>
    </source>
</evidence>
<feature type="active site" evidence="9">
    <location>
        <position position="8"/>
    </location>
</feature>
<dbReference type="PANTHER" id="PTHR43527:SF2">
    <property type="entry name" value="4-DIPHOSPHOCYTIDYL-2-C-METHYL-D-ERYTHRITOL KINASE, CHLOROPLASTIC"/>
    <property type="match status" value="1"/>
</dbReference>
<proteinExistence type="inferred from homology"/>
<dbReference type="AlphaFoldDB" id="U2MLY2"/>
<keyword evidence="7 9" id="KW-0067">ATP-binding</keyword>
<dbReference type="HAMAP" id="MF_00061">
    <property type="entry name" value="IspE"/>
    <property type="match status" value="1"/>
</dbReference>
<feature type="binding site" evidence="9">
    <location>
        <begin position="97"/>
        <end position="107"/>
    </location>
    <ligand>
        <name>ATP</name>
        <dbReference type="ChEBI" id="CHEBI:30616"/>
    </ligand>
</feature>
<dbReference type="Gene3D" id="3.30.230.10">
    <property type="match status" value="1"/>
</dbReference>
<comment type="pathway">
    <text evidence="9">Isoprenoid biosynthesis; isopentenyl diphosphate biosynthesis via DXP pathway; isopentenyl diphosphate from 1-deoxy-D-xylulose 5-phosphate: step 3/6.</text>
</comment>
<evidence type="ECO:0000256" key="5">
    <source>
        <dbReference type="ARBA" id="ARBA00022741"/>
    </source>
</evidence>
<dbReference type="SUPFAM" id="SSF54211">
    <property type="entry name" value="Ribosomal protein S5 domain 2-like"/>
    <property type="match status" value="1"/>
</dbReference>
<dbReference type="Pfam" id="PF08544">
    <property type="entry name" value="GHMP_kinases_C"/>
    <property type="match status" value="1"/>
</dbReference>
<protein>
    <recommendedName>
        <fullName evidence="3 9">4-diphosphocytidyl-2-C-methyl-D-erythritol kinase</fullName>
        <shortName evidence="9">CMK</shortName>
        <ecNumber evidence="2 9">2.7.1.148</ecNumber>
    </recommendedName>
    <alternativeName>
        <fullName evidence="8 9">4-(cytidine-5'-diphospho)-2-C-methyl-D-erythritol kinase</fullName>
    </alternativeName>
</protein>
<evidence type="ECO:0000256" key="1">
    <source>
        <dbReference type="ARBA" id="ARBA00009684"/>
    </source>
</evidence>
<comment type="function">
    <text evidence="9">Catalyzes the phosphorylation of the position 2 hydroxy group of 4-diphosphocytidyl-2C-methyl-D-erythritol.</text>
</comment>
<dbReference type="GO" id="GO:0050515">
    <property type="term" value="F:4-(cytidine 5'-diphospho)-2-C-methyl-D-erythritol kinase activity"/>
    <property type="evidence" value="ECO:0007669"/>
    <property type="project" value="UniProtKB-UniRule"/>
</dbReference>
<name>U2MLY2_9BACT</name>
<dbReference type="InterPro" id="IPR020568">
    <property type="entry name" value="Ribosomal_Su5_D2-typ_SF"/>
</dbReference>
<evidence type="ECO:0000256" key="7">
    <source>
        <dbReference type="ARBA" id="ARBA00022840"/>
    </source>
</evidence>
<dbReference type="UniPathway" id="UPA00056">
    <property type="reaction ID" value="UER00094"/>
</dbReference>
<feature type="domain" description="GHMP kinase C-terminal" evidence="11">
    <location>
        <begin position="205"/>
        <end position="262"/>
    </location>
</feature>
<evidence type="ECO:0000256" key="8">
    <source>
        <dbReference type="ARBA" id="ARBA00032554"/>
    </source>
</evidence>
<dbReference type="InterPro" id="IPR004424">
    <property type="entry name" value="IspE"/>
</dbReference>
<keyword evidence="4 9" id="KW-0808">Transferase</keyword>
<dbReference type="Gene3D" id="3.30.70.890">
    <property type="entry name" value="GHMP kinase, C-terminal domain"/>
    <property type="match status" value="1"/>
</dbReference>
<dbReference type="PIRSF" id="PIRSF010376">
    <property type="entry name" value="IspE"/>
    <property type="match status" value="1"/>
</dbReference>
<evidence type="ECO:0000313" key="12">
    <source>
        <dbReference type="EMBL" id="ERK00259.1"/>
    </source>
</evidence>
<comment type="similarity">
    <text evidence="1 9">Belongs to the GHMP kinase family. IspE subfamily.</text>
</comment>
<gene>
    <name evidence="9 12" type="primary">ispE</name>
    <name evidence="12" type="ORF">HMPREF1218_1306</name>
</gene>
<keyword evidence="9" id="KW-0414">Isoprene biosynthesis</keyword>
<evidence type="ECO:0000256" key="2">
    <source>
        <dbReference type="ARBA" id="ARBA00012052"/>
    </source>
</evidence>
<feature type="active site" evidence="9">
    <location>
        <position position="139"/>
    </location>
</feature>
<dbReference type="InterPro" id="IPR013750">
    <property type="entry name" value="GHMP_kinase_C_dom"/>
</dbReference>
<dbReference type="GO" id="GO:0019288">
    <property type="term" value="P:isopentenyl diphosphate biosynthetic process, methylerythritol 4-phosphate pathway"/>
    <property type="evidence" value="ECO:0007669"/>
    <property type="project" value="UniProtKB-UniRule"/>
</dbReference>
<keyword evidence="13" id="KW-1185">Reference proteome</keyword>
<organism evidence="12 13">
    <name type="scientific">Hoylesella pleuritidis F0068</name>
    <dbReference type="NCBI Taxonomy" id="1081904"/>
    <lineage>
        <taxon>Bacteria</taxon>
        <taxon>Pseudomonadati</taxon>
        <taxon>Bacteroidota</taxon>
        <taxon>Bacteroidia</taxon>
        <taxon>Bacteroidales</taxon>
        <taxon>Prevotellaceae</taxon>
        <taxon>Hoylesella</taxon>
    </lineage>
</organism>
<dbReference type="EMBL" id="AWET01000038">
    <property type="protein sequence ID" value="ERK00259.1"/>
    <property type="molecule type" value="Genomic_DNA"/>
</dbReference>
<comment type="catalytic activity">
    <reaction evidence="9">
        <text>4-CDP-2-C-methyl-D-erythritol + ATP = 4-CDP-2-C-methyl-D-erythritol 2-phosphate + ADP + H(+)</text>
        <dbReference type="Rhea" id="RHEA:18437"/>
        <dbReference type="ChEBI" id="CHEBI:15378"/>
        <dbReference type="ChEBI" id="CHEBI:30616"/>
        <dbReference type="ChEBI" id="CHEBI:57823"/>
        <dbReference type="ChEBI" id="CHEBI:57919"/>
        <dbReference type="ChEBI" id="CHEBI:456216"/>
        <dbReference type="EC" id="2.7.1.148"/>
    </reaction>
</comment>
<dbReference type="PATRIC" id="fig|1081904.3.peg.1699"/>
<evidence type="ECO:0000259" key="11">
    <source>
        <dbReference type="Pfam" id="PF08544"/>
    </source>
</evidence>
<evidence type="ECO:0000256" key="3">
    <source>
        <dbReference type="ARBA" id="ARBA00017473"/>
    </source>
</evidence>
<accession>U2MLY2</accession>
<dbReference type="Proteomes" id="UP000016600">
    <property type="component" value="Unassembled WGS sequence"/>
</dbReference>
<evidence type="ECO:0000259" key="10">
    <source>
        <dbReference type="Pfam" id="PF00288"/>
    </source>
</evidence>